<evidence type="ECO:0000256" key="2">
    <source>
        <dbReference type="ARBA" id="ARBA00023157"/>
    </source>
</evidence>
<comment type="similarity">
    <text evidence="1">Belongs to the peptidase C1 family.</text>
</comment>
<evidence type="ECO:0000259" key="3">
    <source>
        <dbReference type="SMART" id="SM00645"/>
    </source>
</evidence>
<comment type="caution">
    <text evidence="4">The sequence shown here is derived from an EMBL/GenBank/DDBJ whole genome shotgun (WGS) entry which is preliminary data.</text>
</comment>
<evidence type="ECO:0000256" key="1">
    <source>
        <dbReference type="ARBA" id="ARBA00008455"/>
    </source>
</evidence>
<keyword evidence="2" id="KW-1015">Disulfide bond</keyword>
<dbReference type="GO" id="GO:0008234">
    <property type="term" value="F:cysteine-type peptidase activity"/>
    <property type="evidence" value="ECO:0007669"/>
    <property type="project" value="InterPro"/>
</dbReference>
<dbReference type="SUPFAM" id="SSF54001">
    <property type="entry name" value="Cysteine proteinases"/>
    <property type="match status" value="1"/>
</dbReference>
<dbReference type="PROSITE" id="PS00639">
    <property type="entry name" value="THIOL_PROTEASE_HIS"/>
    <property type="match status" value="1"/>
</dbReference>
<dbReference type="EMBL" id="BTRK01000001">
    <property type="protein sequence ID" value="GMR30911.1"/>
    <property type="molecule type" value="Genomic_DNA"/>
</dbReference>
<accession>A0AAN4Z1N9</accession>
<name>A0AAN4Z1N9_9BILA</name>
<organism evidence="4 5">
    <name type="scientific">Pristionchus mayeri</name>
    <dbReference type="NCBI Taxonomy" id="1317129"/>
    <lineage>
        <taxon>Eukaryota</taxon>
        <taxon>Metazoa</taxon>
        <taxon>Ecdysozoa</taxon>
        <taxon>Nematoda</taxon>
        <taxon>Chromadorea</taxon>
        <taxon>Rhabditida</taxon>
        <taxon>Rhabditina</taxon>
        <taxon>Diplogasteromorpha</taxon>
        <taxon>Diplogasteroidea</taxon>
        <taxon>Neodiplogasteridae</taxon>
        <taxon>Pristionchus</taxon>
    </lineage>
</organism>
<gene>
    <name evidence="4" type="ORF">PMAYCL1PPCAC_01106</name>
</gene>
<dbReference type="InterPro" id="IPR025660">
    <property type="entry name" value="Pept_his_AS"/>
</dbReference>
<keyword evidence="5" id="KW-1185">Reference proteome</keyword>
<dbReference type="Gene3D" id="3.90.70.10">
    <property type="entry name" value="Cysteine proteinases"/>
    <property type="match status" value="1"/>
</dbReference>
<dbReference type="InterPro" id="IPR013128">
    <property type="entry name" value="Peptidase_C1A"/>
</dbReference>
<dbReference type="SMART" id="SM00645">
    <property type="entry name" value="Pept_C1"/>
    <property type="match status" value="1"/>
</dbReference>
<reference evidence="5" key="1">
    <citation type="submission" date="2022-10" db="EMBL/GenBank/DDBJ databases">
        <title>Genome assembly of Pristionchus species.</title>
        <authorList>
            <person name="Yoshida K."/>
            <person name="Sommer R.J."/>
        </authorList>
    </citation>
    <scope>NUCLEOTIDE SEQUENCE [LARGE SCALE GENOMIC DNA]</scope>
    <source>
        <strain evidence="5">RS5460</strain>
    </source>
</reference>
<dbReference type="PANTHER" id="PTHR12411">
    <property type="entry name" value="CYSTEINE PROTEASE FAMILY C1-RELATED"/>
    <property type="match status" value="1"/>
</dbReference>
<dbReference type="Proteomes" id="UP001328107">
    <property type="component" value="Unassembled WGS sequence"/>
</dbReference>
<dbReference type="GO" id="GO:0006508">
    <property type="term" value="P:proteolysis"/>
    <property type="evidence" value="ECO:0007669"/>
    <property type="project" value="InterPro"/>
</dbReference>
<evidence type="ECO:0000313" key="5">
    <source>
        <dbReference type="Proteomes" id="UP001328107"/>
    </source>
</evidence>
<dbReference type="PROSITE" id="PS00640">
    <property type="entry name" value="THIOL_PROTEASE_ASN"/>
    <property type="match status" value="1"/>
</dbReference>
<feature type="non-terminal residue" evidence="4">
    <location>
        <position position="150"/>
    </location>
</feature>
<dbReference type="InterPro" id="IPR038765">
    <property type="entry name" value="Papain-like_cys_pep_sf"/>
</dbReference>
<dbReference type="InterPro" id="IPR000668">
    <property type="entry name" value="Peptidase_C1A_C"/>
</dbReference>
<dbReference type="CDD" id="cd02248">
    <property type="entry name" value="Peptidase_C1A"/>
    <property type="match status" value="1"/>
</dbReference>
<feature type="domain" description="Peptidase C1A papain C-terminal" evidence="3">
    <location>
        <begin position="1"/>
        <end position="137"/>
    </location>
</feature>
<dbReference type="InterPro" id="IPR025661">
    <property type="entry name" value="Pept_asp_AS"/>
</dbReference>
<sequence length="150" mass="16583">NGGIDTEALYPYHETNETCHFDKSAVGETVALYVGIPSRDEEALKNAVALIGPISVLIDAHHPSFQSYGDGVYYDKECTEDVTHAVLVVGYGTDPRGGDYWLVKNSWGTNWGEQGYIRMARNRNNNCAIATYAIYPIVSHSPRITIWSAI</sequence>
<dbReference type="AlphaFoldDB" id="A0AAN4Z1N9"/>
<feature type="non-terminal residue" evidence="4">
    <location>
        <position position="1"/>
    </location>
</feature>
<dbReference type="InterPro" id="IPR039417">
    <property type="entry name" value="Peptidase_C1A_papain-like"/>
</dbReference>
<dbReference type="Pfam" id="PF00112">
    <property type="entry name" value="Peptidase_C1"/>
    <property type="match status" value="1"/>
</dbReference>
<evidence type="ECO:0000313" key="4">
    <source>
        <dbReference type="EMBL" id="GMR30911.1"/>
    </source>
</evidence>
<protein>
    <recommendedName>
        <fullName evidence="3">Peptidase C1A papain C-terminal domain-containing protein</fullName>
    </recommendedName>
</protein>
<proteinExistence type="inferred from homology"/>